<evidence type="ECO:0000313" key="2">
    <source>
        <dbReference type="Proteomes" id="UP000005801"/>
    </source>
</evidence>
<dbReference type="Proteomes" id="UP000005801">
    <property type="component" value="Unassembled WGS sequence"/>
</dbReference>
<name>A6GBQ9_9BACT</name>
<organism evidence="1 2">
    <name type="scientific">Plesiocystis pacifica SIR-1</name>
    <dbReference type="NCBI Taxonomy" id="391625"/>
    <lineage>
        <taxon>Bacteria</taxon>
        <taxon>Pseudomonadati</taxon>
        <taxon>Myxococcota</taxon>
        <taxon>Polyangia</taxon>
        <taxon>Nannocystales</taxon>
        <taxon>Nannocystaceae</taxon>
        <taxon>Plesiocystis</taxon>
    </lineage>
</organism>
<protein>
    <submittedName>
        <fullName evidence="1">Uncharacterized protein</fullName>
    </submittedName>
</protein>
<dbReference type="EMBL" id="ABCS01000060">
    <property type="protein sequence ID" value="EDM76676.1"/>
    <property type="molecule type" value="Genomic_DNA"/>
</dbReference>
<evidence type="ECO:0000313" key="1">
    <source>
        <dbReference type="EMBL" id="EDM76676.1"/>
    </source>
</evidence>
<proteinExistence type="predicted"/>
<keyword evidence="2" id="KW-1185">Reference proteome</keyword>
<dbReference type="AlphaFoldDB" id="A6GBQ9"/>
<dbReference type="STRING" id="391625.PPSIR1_38149"/>
<sequence length="50" mass="5142">MSHVDERGAVLADAVQSVALGRDHVGLGLGDQQVDESLALVVADERSAAL</sequence>
<gene>
    <name evidence="1" type="ORF">PPSIR1_38149</name>
</gene>
<accession>A6GBQ9</accession>
<reference evidence="1 2" key="1">
    <citation type="submission" date="2007-06" db="EMBL/GenBank/DDBJ databases">
        <authorList>
            <person name="Shimkets L."/>
            <person name="Ferriera S."/>
            <person name="Johnson J."/>
            <person name="Kravitz S."/>
            <person name="Beeson K."/>
            <person name="Sutton G."/>
            <person name="Rogers Y.-H."/>
            <person name="Friedman R."/>
            <person name="Frazier M."/>
            <person name="Venter J.C."/>
        </authorList>
    </citation>
    <scope>NUCLEOTIDE SEQUENCE [LARGE SCALE GENOMIC DNA]</scope>
    <source>
        <strain evidence="1 2">SIR-1</strain>
    </source>
</reference>
<comment type="caution">
    <text evidence="1">The sequence shown here is derived from an EMBL/GenBank/DDBJ whole genome shotgun (WGS) entry which is preliminary data.</text>
</comment>